<evidence type="ECO:0000313" key="9">
    <source>
        <dbReference type="EMBL" id="PMD46748.1"/>
    </source>
</evidence>
<evidence type="ECO:0000256" key="3">
    <source>
        <dbReference type="ARBA" id="ARBA00022448"/>
    </source>
</evidence>
<feature type="transmembrane region" description="Helical" evidence="8">
    <location>
        <begin position="400"/>
        <end position="418"/>
    </location>
</feature>
<feature type="transmembrane region" description="Helical" evidence="8">
    <location>
        <begin position="63"/>
        <end position="85"/>
    </location>
</feature>
<dbReference type="PIRSF" id="PIRSF002744">
    <property type="entry name" value="Pur-cyt_permease"/>
    <property type="match status" value="1"/>
</dbReference>
<feature type="transmembrane region" description="Helical" evidence="8">
    <location>
        <begin position="272"/>
        <end position="295"/>
    </location>
</feature>
<evidence type="ECO:0008006" key="11">
    <source>
        <dbReference type="Google" id="ProtNLM"/>
    </source>
</evidence>
<evidence type="ECO:0000256" key="6">
    <source>
        <dbReference type="ARBA" id="ARBA00023136"/>
    </source>
</evidence>
<evidence type="ECO:0000256" key="7">
    <source>
        <dbReference type="PIRNR" id="PIRNR002744"/>
    </source>
</evidence>
<feature type="transmembrane region" description="Helical" evidence="8">
    <location>
        <begin position="201"/>
        <end position="221"/>
    </location>
</feature>
<dbReference type="InterPro" id="IPR026030">
    <property type="entry name" value="Pur-cyt_permease_Fcy2/21/22"/>
</dbReference>
<keyword evidence="3 7" id="KW-0813">Transport</keyword>
<dbReference type="STRING" id="1149755.A0A2J6S7K7"/>
<feature type="transmembrane region" description="Helical" evidence="8">
    <location>
        <begin position="174"/>
        <end position="195"/>
    </location>
</feature>
<organism evidence="9 10">
    <name type="scientific">Hyaloscypha variabilis (strain UAMH 11265 / GT02V1 / F)</name>
    <name type="common">Meliniomyces variabilis</name>
    <dbReference type="NCBI Taxonomy" id="1149755"/>
    <lineage>
        <taxon>Eukaryota</taxon>
        <taxon>Fungi</taxon>
        <taxon>Dikarya</taxon>
        <taxon>Ascomycota</taxon>
        <taxon>Pezizomycotina</taxon>
        <taxon>Leotiomycetes</taxon>
        <taxon>Helotiales</taxon>
        <taxon>Hyaloscyphaceae</taxon>
        <taxon>Hyaloscypha</taxon>
        <taxon>Hyaloscypha variabilis</taxon>
    </lineage>
</organism>
<sequence length="504" mass="54781">MEFKTETKQQFSADKFSDRTDSASVEKGTIRGGLKAWAKKLSVETGGIERVTDEERLSNTTHVWNACTFWLSANMAIATLSTGMVGGGMGLAFWDCFAIILVVNIASCLLPAWTASFGLTGLRMTTFSRYSFGYWGNLLVVVFSMVSTTGWNAINSISGASVLTALSDGKCPQWAGVLIICTTVWIICVLGISWIHRLDAFLWISPFIVWCVAAGTGAKHFHGDAVKSPTGPNGAAAALSFMAVVFSFAVSWVNCAADYNVKMPVNTPRYKIFWATYAGIFVPTVLVQVLGAALYSGAQASPAWKHAYLAYGVGGPLKMALEPAGGFGDFLMVLAAFSSVPNNIPNNYSFAMHAQNFGPWALRIPRVVLVTLGFIAAVIVGCCAARFFPEATLQTFLSIIGYWTVIHIVVVAEEHFIFRRGRWSLYDLDAWSKQELLPFGWGAIGAFCFGFLGAALGMKITWYTGPIAELIGKKGANVGHELTFAFSALTFPLFRWLEKKYTGK</sequence>
<evidence type="ECO:0000256" key="5">
    <source>
        <dbReference type="ARBA" id="ARBA00022989"/>
    </source>
</evidence>
<feature type="transmembrane region" description="Helical" evidence="8">
    <location>
        <begin position="478"/>
        <end position="497"/>
    </location>
</feature>
<dbReference type="Gene3D" id="1.10.4160.10">
    <property type="entry name" value="Hydantoin permease"/>
    <property type="match status" value="1"/>
</dbReference>
<keyword evidence="10" id="KW-1185">Reference proteome</keyword>
<proteinExistence type="inferred from homology"/>
<reference evidence="9 10" key="1">
    <citation type="submission" date="2016-04" db="EMBL/GenBank/DDBJ databases">
        <title>A degradative enzymes factory behind the ericoid mycorrhizal symbiosis.</title>
        <authorList>
            <consortium name="DOE Joint Genome Institute"/>
            <person name="Martino E."/>
            <person name="Morin E."/>
            <person name="Grelet G."/>
            <person name="Kuo A."/>
            <person name="Kohler A."/>
            <person name="Daghino S."/>
            <person name="Barry K."/>
            <person name="Choi C."/>
            <person name="Cichocki N."/>
            <person name="Clum A."/>
            <person name="Copeland A."/>
            <person name="Hainaut M."/>
            <person name="Haridas S."/>
            <person name="Labutti K."/>
            <person name="Lindquist E."/>
            <person name="Lipzen A."/>
            <person name="Khouja H.-R."/>
            <person name="Murat C."/>
            <person name="Ohm R."/>
            <person name="Olson A."/>
            <person name="Spatafora J."/>
            <person name="Veneault-Fourrey C."/>
            <person name="Henrissat B."/>
            <person name="Grigoriev I."/>
            <person name="Martin F."/>
            <person name="Perotto S."/>
        </authorList>
    </citation>
    <scope>NUCLEOTIDE SEQUENCE [LARGE SCALE GENOMIC DNA]</scope>
    <source>
        <strain evidence="9 10">F</strain>
    </source>
</reference>
<feature type="transmembrane region" description="Helical" evidence="8">
    <location>
        <begin position="92"/>
        <end position="114"/>
    </location>
</feature>
<evidence type="ECO:0000256" key="1">
    <source>
        <dbReference type="ARBA" id="ARBA00004141"/>
    </source>
</evidence>
<dbReference type="OrthoDB" id="5428495at2759"/>
<name>A0A2J6S7K7_HYAVF</name>
<comment type="subcellular location">
    <subcellularLocation>
        <location evidence="1">Membrane</location>
        <topology evidence="1">Multi-pass membrane protein</topology>
    </subcellularLocation>
</comment>
<evidence type="ECO:0000256" key="2">
    <source>
        <dbReference type="ARBA" id="ARBA00008974"/>
    </source>
</evidence>
<dbReference type="Proteomes" id="UP000235786">
    <property type="component" value="Unassembled WGS sequence"/>
</dbReference>
<dbReference type="AlphaFoldDB" id="A0A2J6S7K7"/>
<accession>A0A2J6S7K7</accession>
<keyword evidence="6 7" id="KW-0472">Membrane</keyword>
<dbReference type="GO" id="GO:0022857">
    <property type="term" value="F:transmembrane transporter activity"/>
    <property type="evidence" value="ECO:0007669"/>
    <property type="project" value="InterPro"/>
</dbReference>
<feature type="transmembrane region" description="Helical" evidence="8">
    <location>
        <begin position="134"/>
        <end position="154"/>
    </location>
</feature>
<keyword evidence="5 8" id="KW-1133">Transmembrane helix</keyword>
<keyword evidence="4 8" id="KW-0812">Transmembrane</keyword>
<protein>
    <recommendedName>
        <fullName evidence="11">Purine-cytosine permease FCY2</fullName>
    </recommendedName>
</protein>
<dbReference type="InterPro" id="IPR001248">
    <property type="entry name" value="Pur-cyt_permease"/>
</dbReference>
<dbReference type="PANTHER" id="PTHR31806">
    <property type="entry name" value="PURINE-CYTOSINE PERMEASE FCY2-RELATED"/>
    <property type="match status" value="1"/>
</dbReference>
<evidence type="ECO:0000313" key="10">
    <source>
        <dbReference type="Proteomes" id="UP000235786"/>
    </source>
</evidence>
<evidence type="ECO:0000256" key="4">
    <source>
        <dbReference type="ARBA" id="ARBA00022692"/>
    </source>
</evidence>
<feature type="transmembrane region" description="Helical" evidence="8">
    <location>
        <begin position="367"/>
        <end position="388"/>
    </location>
</feature>
<dbReference type="GO" id="GO:0005886">
    <property type="term" value="C:plasma membrane"/>
    <property type="evidence" value="ECO:0007669"/>
    <property type="project" value="TreeGrafter"/>
</dbReference>
<gene>
    <name evidence="9" type="ORF">L207DRAFT_577591</name>
</gene>
<feature type="transmembrane region" description="Helical" evidence="8">
    <location>
        <begin position="233"/>
        <end position="252"/>
    </location>
</feature>
<comment type="similarity">
    <text evidence="2 7">Belongs to the purine-cytosine permease (2.A.39) family.</text>
</comment>
<dbReference type="EMBL" id="KZ613939">
    <property type="protein sequence ID" value="PMD46748.1"/>
    <property type="molecule type" value="Genomic_DNA"/>
</dbReference>
<feature type="transmembrane region" description="Helical" evidence="8">
    <location>
        <begin position="439"/>
        <end position="458"/>
    </location>
</feature>
<evidence type="ECO:0000256" key="8">
    <source>
        <dbReference type="SAM" id="Phobius"/>
    </source>
</evidence>
<dbReference type="PANTHER" id="PTHR31806:SF1">
    <property type="entry name" value="PURINE-CYTOSINE PERMEASE FCY2-RELATED"/>
    <property type="match status" value="1"/>
</dbReference>
<dbReference type="Pfam" id="PF02133">
    <property type="entry name" value="Transp_cyt_pur"/>
    <property type="match status" value="1"/>
</dbReference>